<dbReference type="FunFam" id="3.30.70.270:FF:000001">
    <property type="entry name" value="Diguanylate cyclase domain protein"/>
    <property type="match status" value="1"/>
</dbReference>
<evidence type="ECO:0000313" key="4">
    <source>
        <dbReference type="Proteomes" id="UP000249082"/>
    </source>
</evidence>
<gene>
    <name evidence="3" type="ORF">DI555_02370</name>
</gene>
<dbReference type="PANTHER" id="PTHR45138">
    <property type="entry name" value="REGULATORY COMPONENTS OF SENSORY TRANSDUCTION SYSTEM"/>
    <property type="match status" value="1"/>
</dbReference>
<evidence type="ECO:0000313" key="3">
    <source>
        <dbReference type="EMBL" id="PZQ56992.1"/>
    </source>
</evidence>
<dbReference type="SUPFAM" id="SSF55781">
    <property type="entry name" value="GAF domain-like"/>
    <property type="match status" value="1"/>
</dbReference>
<dbReference type="SUPFAM" id="SSF55073">
    <property type="entry name" value="Nucleotide cyclase"/>
    <property type="match status" value="1"/>
</dbReference>
<dbReference type="Proteomes" id="UP000249082">
    <property type="component" value="Unassembled WGS sequence"/>
</dbReference>
<dbReference type="Pfam" id="PF00990">
    <property type="entry name" value="GGDEF"/>
    <property type="match status" value="1"/>
</dbReference>
<dbReference type="InterPro" id="IPR029787">
    <property type="entry name" value="Nucleotide_cyclase"/>
</dbReference>
<dbReference type="AlphaFoldDB" id="A0A2W5NTU1"/>
<evidence type="ECO:0000256" key="1">
    <source>
        <dbReference type="ARBA" id="ARBA00012528"/>
    </source>
</evidence>
<dbReference type="Gene3D" id="3.30.450.40">
    <property type="match status" value="1"/>
</dbReference>
<dbReference type="GO" id="GO:0005886">
    <property type="term" value="C:plasma membrane"/>
    <property type="evidence" value="ECO:0007669"/>
    <property type="project" value="TreeGrafter"/>
</dbReference>
<dbReference type="InterPro" id="IPR000160">
    <property type="entry name" value="GGDEF_dom"/>
</dbReference>
<reference evidence="3 4" key="1">
    <citation type="submission" date="2017-08" db="EMBL/GenBank/DDBJ databases">
        <title>Infants hospitalized years apart are colonized by the same room-sourced microbial strains.</title>
        <authorList>
            <person name="Brooks B."/>
            <person name="Olm M.R."/>
            <person name="Firek B.A."/>
            <person name="Baker R."/>
            <person name="Thomas B.C."/>
            <person name="Morowitz M.J."/>
            <person name="Banfield J.F."/>
        </authorList>
    </citation>
    <scope>NUCLEOTIDE SEQUENCE [LARGE SCALE GENOMIC DNA]</scope>
    <source>
        <strain evidence="3">S2_005_002_R2_33</strain>
    </source>
</reference>
<organism evidence="3 4">
    <name type="scientific">Novosphingobium pentaromativorans</name>
    <dbReference type="NCBI Taxonomy" id="205844"/>
    <lineage>
        <taxon>Bacteria</taxon>
        <taxon>Pseudomonadati</taxon>
        <taxon>Pseudomonadota</taxon>
        <taxon>Alphaproteobacteria</taxon>
        <taxon>Sphingomonadales</taxon>
        <taxon>Sphingomonadaceae</taxon>
        <taxon>Novosphingobium</taxon>
    </lineage>
</organism>
<dbReference type="InterPro" id="IPR043128">
    <property type="entry name" value="Rev_trsase/Diguanyl_cyclase"/>
</dbReference>
<dbReference type="SMART" id="SM00065">
    <property type="entry name" value="GAF"/>
    <property type="match status" value="1"/>
</dbReference>
<sequence length="337" mass="36770">MLPHSNPSLAYPSQTILNDEQGRLAALRNLEVLDTEPEEAFEHVVSLVRAVLGVPMAAVTLVDADRQWFKARSGLDVAETPRKVSFCTHAIQQTAPFLISDARLDARFADNPFVVTDPGVRSYAGIPLLTPEGYNVGVLCAIDDKVRDFSEGEVAILGNLARIVMNELELRRIAERDQLTGALTRRGFVDKARQEMDRFRRYGRPSCLVLIDLDHFKQVNDTHGHPAGDAVLREMAATVVGSTRPVDFLGRLGGEEFAVLLPETEPADALVAVERFRATLAEHDIALPGGSTIRVTASFGIAPLSEGLATVEDWLAAADGPLYAAKRGGRNRCELLH</sequence>
<dbReference type="InterPro" id="IPR029016">
    <property type="entry name" value="GAF-like_dom_sf"/>
</dbReference>
<dbReference type="SMART" id="SM00267">
    <property type="entry name" value="GGDEF"/>
    <property type="match status" value="1"/>
</dbReference>
<dbReference type="PANTHER" id="PTHR45138:SF24">
    <property type="entry name" value="DIGUANYLATE CYCLASE DGCC-RELATED"/>
    <property type="match status" value="1"/>
</dbReference>
<dbReference type="Gene3D" id="3.30.70.270">
    <property type="match status" value="1"/>
</dbReference>
<accession>A0A2W5NTU1</accession>
<dbReference type="EMBL" id="QFPX01000002">
    <property type="protein sequence ID" value="PZQ56992.1"/>
    <property type="molecule type" value="Genomic_DNA"/>
</dbReference>
<dbReference type="GO" id="GO:1902201">
    <property type="term" value="P:negative regulation of bacterial-type flagellum-dependent cell motility"/>
    <property type="evidence" value="ECO:0007669"/>
    <property type="project" value="TreeGrafter"/>
</dbReference>
<name>A0A2W5NTU1_9SPHN</name>
<proteinExistence type="predicted"/>
<protein>
    <recommendedName>
        <fullName evidence="1">diguanylate cyclase</fullName>
        <ecNumber evidence="1">2.7.7.65</ecNumber>
    </recommendedName>
</protein>
<dbReference type="CDD" id="cd01949">
    <property type="entry name" value="GGDEF"/>
    <property type="match status" value="1"/>
</dbReference>
<evidence type="ECO:0000259" key="2">
    <source>
        <dbReference type="PROSITE" id="PS50887"/>
    </source>
</evidence>
<dbReference type="NCBIfam" id="TIGR00254">
    <property type="entry name" value="GGDEF"/>
    <property type="match status" value="1"/>
</dbReference>
<dbReference type="InterPro" id="IPR050469">
    <property type="entry name" value="Diguanylate_Cyclase"/>
</dbReference>
<dbReference type="PROSITE" id="PS50887">
    <property type="entry name" value="GGDEF"/>
    <property type="match status" value="1"/>
</dbReference>
<feature type="domain" description="GGDEF" evidence="2">
    <location>
        <begin position="204"/>
        <end position="337"/>
    </location>
</feature>
<dbReference type="Pfam" id="PF01590">
    <property type="entry name" value="GAF"/>
    <property type="match status" value="1"/>
</dbReference>
<dbReference type="GO" id="GO:0052621">
    <property type="term" value="F:diguanylate cyclase activity"/>
    <property type="evidence" value="ECO:0007669"/>
    <property type="project" value="UniProtKB-EC"/>
</dbReference>
<dbReference type="GO" id="GO:0043709">
    <property type="term" value="P:cell adhesion involved in single-species biofilm formation"/>
    <property type="evidence" value="ECO:0007669"/>
    <property type="project" value="TreeGrafter"/>
</dbReference>
<comment type="caution">
    <text evidence="3">The sequence shown here is derived from an EMBL/GenBank/DDBJ whole genome shotgun (WGS) entry which is preliminary data.</text>
</comment>
<dbReference type="EC" id="2.7.7.65" evidence="1"/>
<dbReference type="InterPro" id="IPR003018">
    <property type="entry name" value="GAF"/>
</dbReference>